<feature type="compositionally biased region" description="Acidic residues" evidence="8">
    <location>
        <begin position="329"/>
        <end position="338"/>
    </location>
</feature>
<comment type="caution">
    <text evidence="10">The sequence shown here is derived from an EMBL/GenBank/DDBJ whole genome shotgun (WGS) entry which is preliminary data.</text>
</comment>
<evidence type="ECO:0000259" key="9">
    <source>
        <dbReference type="PROSITE" id="PS51916"/>
    </source>
</evidence>
<accession>A0A9P5CYT1</accession>
<comment type="subcellular location">
    <subcellularLocation>
        <location evidence="1">Nucleus</location>
    </subcellularLocation>
</comment>
<protein>
    <recommendedName>
        <fullName evidence="9">DEUBAD domain-containing protein</fullName>
    </recommendedName>
</protein>
<dbReference type="Pfam" id="PF13919">
    <property type="entry name" value="ASXH"/>
    <property type="match status" value="1"/>
</dbReference>
<evidence type="ECO:0000313" key="10">
    <source>
        <dbReference type="EMBL" id="KAF4120783.1"/>
    </source>
</evidence>
<organism evidence="10 11">
    <name type="scientific">Geosmithia morbida</name>
    <dbReference type="NCBI Taxonomy" id="1094350"/>
    <lineage>
        <taxon>Eukaryota</taxon>
        <taxon>Fungi</taxon>
        <taxon>Dikarya</taxon>
        <taxon>Ascomycota</taxon>
        <taxon>Pezizomycotina</taxon>
        <taxon>Sordariomycetes</taxon>
        <taxon>Hypocreomycetidae</taxon>
        <taxon>Hypocreales</taxon>
        <taxon>Bionectriaceae</taxon>
        <taxon>Geosmithia</taxon>
    </lineage>
</organism>
<keyword evidence="3" id="KW-0863">Zinc-finger</keyword>
<dbReference type="InterPro" id="IPR028020">
    <property type="entry name" value="ASX_DEUBAD_dom"/>
</dbReference>
<feature type="compositionally biased region" description="Basic and acidic residues" evidence="8">
    <location>
        <begin position="76"/>
        <end position="87"/>
    </location>
</feature>
<keyword evidence="11" id="KW-1185">Reference proteome</keyword>
<evidence type="ECO:0000313" key="11">
    <source>
        <dbReference type="Proteomes" id="UP000749293"/>
    </source>
</evidence>
<evidence type="ECO:0000256" key="3">
    <source>
        <dbReference type="ARBA" id="ARBA00022771"/>
    </source>
</evidence>
<evidence type="ECO:0000256" key="1">
    <source>
        <dbReference type="ARBA" id="ARBA00004123"/>
    </source>
</evidence>
<name>A0A9P5CYT1_9HYPO</name>
<dbReference type="GO" id="GO:0005634">
    <property type="term" value="C:nucleus"/>
    <property type="evidence" value="ECO:0007669"/>
    <property type="project" value="UniProtKB-SubCell"/>
</dbReference>
<dbReference type="EMBL" id="JAANYQ010000015">
    <property type="protein sequence ID" value="KAF4120783.1"/>
    <property type="molecule type" value="Genomic_DNA"/>
</dbReference>
<dbReference type="InterPro" id="IPR044867">
    <property type="entry name" value="DEUBAD_dom"/>
</dbReference>
<feature type="compositionally biased region" description="Basic and acidic residues" evidence="8">
    <location>
        <begin position="206"/>
        <end position="235"/>
    </location>
</feature>
<feature type="domain" description="DEUBAD" evidence="9">
    <location>
        <begin position="90"/>
        <end position="204"/>
    </location>
</feature>
<dbReference type="RefSeq" id="XP_035319435.1">
    <property type="nucleotide sequence ID" value="XM_035464765.1"/>
</dbReference>
<evidence type="ECO:0000256" key="6">
    <source>
        <dbReference type="ARBA" id="ARBA00023163"/>
    </source>
</evidence>
<reference evidence="10" key="1">
    <citation type="submission" date="2020-03" db="EMBL/GenBank/DDBJ databases">
        <title>Site-based positive gene gene selection in Geosmithia morbida across the United States reveals a broad range of putative effectors and factors for local host and environmental adapation.</title>
        <authorList>
            <person name="Onufrak A."/>
            <person name="Murdoch R.W."/>
            <person name="Gazis R."/>
            <person name="Huff M."/>
            <person name="Staton M."/>
            <person name="Klingeman W."/>
            <person name="Hadziabdic D."/>
        </authorList>
    </citation>
    <scope>NUCLEOTIDE SEQUENCE</scope>
    <source>
        <strain evidence="10">1262</strain>
    </source>
</reference>
<keyword evidence="2" id="KW-0479">Metal-binding</keyword>
<dbReference type="GeneID" id="55969017"/>
<keyword evidence="7" id="KW-0539">Nucleus</keyword>
<dbReference type="Proteomes" id="UP000749293">
    <property type="component" value="Unassembled WGS sequence"/>
</dbReference>
<evidence type="ECO:0000256" key="8">
    <source>
        <dbReference type="SAM" id="MobiDB-lite"/>
    </source>
</evidence>
<dbReference type="PROSITE" id="PS51916">
    <property type="entry name" value="DEUBAD"/>
    <property type="match status" value="1"/>
</dbReference>
<evidence type="ECO:0000256" key="5">
    <source>
        <dbReference type="ARBA" id="ARBA00023015"/>
    </source>
</evidence>
<feature type="compositionally biased region" description="Polar residues" evidence="8">
    <location>
        <begin position="284"/>
        <end position="293"/>
    </location>
</feature>
<evidence type="ECO:0000256" key="7">
    <source>
        <dbReference type="ARBA" id="ARBA00023242"/>
    </source>
</evidence>
<keyword evidence="5" id="KW-0805">Transcription regulation</keyword>
<feature type="compositionally biased region" description="Basic and acidic residues" evidence="8">
    <location>
        <begin position="243"/>
        <end position="253"/>
    </location>
</feature>
<feature type="region of interest" description="Disordered" evidence="8">
    <location>
        <begin position="206"/>
        <end position="338"/>
    </location>
</feature>
<dbReference type="GO" id="GO:0008270">
    <property type="term" value="F:zinc ion binding"/>
    <property type="evidence" value="ECO:0007669"/>
    <property type="project" value="UniProtKB-KW"/>
</dbReference>
<feature type="region of interest" description="Disordered" evidence="8">
    <location>
        <begin position="1"/>
        <end position="94"/>
    </location>
</feature>
<proteinExistence type="predicted"/>
<keyword evidence="6" id="KW-0804">Transcription</keyword>
<dbReference type="OrthoDB" id="2289918at2759"/>
<dbReference type="AlphaFoldDB" id="A0A9P5CYT1"/>
<evidence type="ECO:0000256" key="2">
    <source>
        <dbReference type="ARBA" id="ARBA00022723"/>
    </source>
</evidence>
<feature type="compositionally biased region" description="Low complexity" evidence="8">
    <location>
        <begin position="30"/>
        <end position="44"/>
    </location>
</feature>
<gene>
    <name evidence="10" type="ORF">GMORB2_2787</name>
</gene>
<feature type="compositionally biased region" description="Polar residues" evidence="8">
    <location>
        <begin position="54"/>
        <end position="63"/>
    </location>
</feature>
<evidence type="ECO:0000256" key="4">
    <source>
        <dbReference type="ARBA" id="ARBA00022833"/>
    </source>
</evidence>
<feature type="compositionally biased region" description="Basic residues" evidence="8">
    <location>
        <begin position="65"/>
        <end position="75"/>
    </location>
</feature>
<sequence>MPDKNSLSLSPPPPDNPEQPEHSPQNGIPTRSSTRIRATRSSTRVALGADTQAGEKQSPTAGKSTAKKAAPRRRQPKESKWDAERMLTDPSSPLTKADLRGLLSKPMAWDVLNQDEKNEIISLFPDQTFVIGVGTDDARPNFSALLNDDTFRYDCASFVENLAQGRFDPGWLESAFSAYQQRKTGDFDDTLIAKFEMEWDVELPHEFKPDRGYGTPRERGGKVEDEIIVREEAPHTDAANGDSSDKTNGDSEAMHNNQQESDKSASYPEASGSPQKRAKASDPENLNTRTPGHNDSMGVDELQGSDVEPVIAMAKTTPSKRYGTKMEVDAEASDDELA</sequence>
<keyword evidence="4" id="KW-0862">Zinc</keyword>